<organism evidence="2 3">
    <name type="scientific">Thermoproteota archaeon</name>
    <dbReference type="NCBI Taxonomy" id="2056631"/>
    <lineage>
        <taxon>Archaea</taxon>
        <taxon>Thermoproteota</taxon>
    </lineage>
</organism>
<dbReference type="InterPro" id="IPR033469">
    <property type="entry name" value="CYTH-like_dom_sf"/>
</dbReference>
<dbReference type="InterPro" id="IPR008173">
    <property type="entry name" value="Adenylyl_cyclase_CyaB"/>
</dbReference>
<evidence type="ECO:0000313" key="2">
    <source>
        <dbReference type="EMBL" id="RLE55027.1"/>
    </source>
</evidence>
<dbReference type="AlphaFoldDB" id="A0A497F6L3"/>
<evidence type="ECO:0000259" key="1">
    <source>
        <dbReference type="PROSITE" id="PS51707"/>
    </source>
</evidence>
<dbReference type="EMBL" id="QMRA01000012">
    <property type="protein sequence ID" value="RLE55027.1"/>
    <property type="molecule type" value="Genomic_DNA"/>
</dbReference>
<feature type="domain" description="CYTH" evidence="1">
    <location>
        <begin position="9"/>
        <end position="180"/>
    </location>
</feature>
<dbReference type="PROSITE" id="PS51707">
    <property type="entry name" value="CYTH"/>
    <property type="match status" value="1"/>
</dbReference>
<dbReference type="Gene3D" id="2.40.320.10">
    <property type="entry name" value="Hypothetical Protein Pfu-838710-001"/>
    <property type="match status" value="1"/>
</dbReference>
<comment type="caution">
    <text evidence="2">The sequence shown here is derived from an EMBL/GenBank/DDBJ whole genome shotgun (WGS) entry which is preliminary data.</text>
</comment>
<dbReference type="Pfam" id="PF01928">
    <property type="entry name" value="CYTH"/>
    <property type="match status" value="1"/>
</dbReference>
<dbReference type="PANTHER" id="PTHR21028:SF2">
    <property type="entry name" value="CYTH DOMAIN-CONTAINING PROTEIN"/>
    <property type="match status" value="1"/>
</dbReference>
<dbReference type="PANTHER" id="PTHR21028">
    <property type="entry name" value="SI:CH211-156B7.4"/>
    <property type="match status" value="1"/>
</dbReference>
<dbReference type="NCBIfam" id="TIGR00318">
    <property type="entry name" value="cyaB"/>
    <property type="match status" value="1"/>
</dbReference>
<proteinExistence type="predicted"/>
<dbReference type="Proteomes" id="UP000269499">
    <property type="component" value="Unassembled WGS sequence"/>
</dbReference>
<evidence type="ECO:0000313" key="3">
    <source>
        <dbReference type="Proteomes" id="UP000269499"/>
    </source>
</evidence>
<name>A0A497F6L3_9CREN</name>
<dbReference type="CDD" id="cd07890">
    <property type="entry name" value="CYTH-like_AC_IV-like"/>
    <property type="match status" value="1"/>
</dbReference>
<sequence length="184" mass="21306">MQVKVANLLIEVEIKAPVEDLKEVREVIKGLGGKLKSVEKQLDMYFQHPCRDFKLTDEALRLRRSNGKSYMTYKGPKISPKTKSRVEIEVEISDFEKALEILMNLGFKCIGKVNKVREIWKLKEVQISLDKVESLGDFIEIEVESEKLKEAEEAVYKILNKLNIPASKTTRKSYLEMIIEKQEM</sequence>
<dbReference type="InterPro" id="IPR023577">
    <property type="entry name" value="CYTH_domain"/>
</dbReference>
<reference evidence="2 3" key="1">
    <citation type="submission" date="2018-06" db="EMBL/GenBank/DDBJ databases">
        <title>Extensive metabolic versatility and redundancy in microbially diverse, dynamic hydrothermal sediments.</title>
        <authorList>
            <person name="Dombrowski N."/>
            <person name="Teske A."/>
            <person name="Baker B.J."/>
        </authorList>
    </citation>
    <scope>NUCLEOTIDE SEQUENCE [LARGE SCALE GENOMIC DNA]</scope>
    <source>
        <strain evidence="2">B20_G2</strain>
    </source>
</reference>
<accession>A0A497F6L3</accession>
<protein>
    <submittedName>
        <fullName evidence="2">Class IV adenylate cyclase</fullName>
    </submittedName>
</protein>
<gene>
    <name evidence="2" type="primary">cyaB</name>
    <name evidence="2" type="ORF">DRJ26_01205</name>
</gene>
<dbReference type="SMART" id="SM01118">
    <property type="entry name" value="CYTH"/>
    <property type="match status" value="1"/>
</dbReference>
<dbReference type="SUPFAM" id="SSF55154">
    <property type="entry name" value="CYTH-like phosphatases"/>
    <property type="match status" value="1"/>
</dbReference>